<keyword evidence="1" id="KW-0812">Transmembrane</keyword>
<feature type="transmembrane region" description="Helical" evidence="1">
    <location>
        <begin position="368"/>
        <end position="388"/>
    </location>
</feature>
<dbReference type="AlphaFoldDB" id="A0A8D8A1F0"/>
<feature type="transmembrane region" description="Helical" evidence="1">
    <location>
        <begin position="257"/>
        <end position="284"/>
    </location>
</feature>
<dbReference type="EMBL" id="HBUE01007729">
    <property type="protein sequence ID" value="CAG6446748.1"/>
    <property type="molecule type" value="Transcribed_RNA"/>
</dbReference>
<dbReference type="SMART" id="SM00703">
    <property type="entry name" value="NRF"/>
    <property type="match status" value="1"/>
</dbReference>
<feature type="transmembrane region" description="Helical" evidence="1">
    <location>
        <begin position="395"/>
        <end position="415"/>
    </location>
</feature>
<dbReference type="Pfam" id="PF01757">
    <property type="entry name" value="Acyl_transf_3"/>
    <property type="match status" value="1"/>
</dbReference>
<keyword evidence="1" id="KW-1133">Transmembrane helix</keyword>
<organism evidence="4">
    <name type="scientific">Culex pipiens</name>
    <name type="common">House mosquito</name>
    <dbReference type="NCBI Taxonomy" id="7175"/>
    <lineage>
        <taxon>Eukaryota</taxon>
        <taxon>Metazoa</taxon>
        <taxon>Ecdysozoa</taxon>
        <taxon>Arthropoda</taxon>
        <taxon>Hexapoda</taxon>
        <taxon>Insecta</taxon>
        <taxon>Pterygota</taxon>
        <taxon>Neoptera</taxon>
        <taxon>Endopterygota</taxon>
        <taxon>Diptera</taxon>
        <taxon>Nematocera</taxon>
        <taxon>Culicoidea</taxon>
        <taxon>Culicidae</taxon>
        <taxon>Culicinae</taxon>
        <taxon>Culicini</taxon>
        <taxon>Culex</taxon>
        <taxon>Culex</taxon>
    </lineage>
</organism>
<dbReference type="PANTHER" id="PTHR11161">
    <property type="entry name" value="O-ACYLTRANSFERASE"/>
    <property type="match status" value="1"/>
</dbReference>
<dbReference type="PANTHER" id="PTHR11161:SF0">
    <property type="entry name" value="O-ACYLTRANSFERASE LIKE PROTEIN"/>
    <property type="match status" value="1"/>
</dbReference>
<evidence type="ECO:0000256" key="2">
    <source>
        <dbReference type="SAM" id="SignalP"/>
    </source>
</evidence>
<feature type="chain" id="PRO_5034763785" evidence="2">
    <location>
        <begin position="16"/>
        <end position="633"/>
    </location>
</feature>
<dbReference type="InterPro" id="IPR002656">
    <property type="entry name" value="Acyl_transf_3_dom"/>
</dbReference>
<keyword evidence="1" id="KW-0472">Membrane</keyword>
<proteinExistence type="predicted"/>
<dbReference type="GO" id="GO:0016747">
    <property type="term" value="F:acyltransferase activity, transferring groups other than amino-acyl groups"/>
    <property type="evidence" value="ECO:0007669"/>
    <property type="project" value="InterPro"/>
</dbReference>
<evidence type="ECO:0000259" key="3">
    <source>
        <dbReference type="SMART" id="SM00703"/>
    </source>
</evidence>
<feature type="domain" description="Nose resistant-to-fluoxetine protein N-terminal" evidence="3">
    <location>
        <begin position="19"/>
        <end position="143"/>
    </location>
</feature>
<feature type="transmembrane region" description="Helical" evidence="1">
    <location>
        <begin position="304"/>
        <end position="322"/>
    </location>
</feature>
<reference evidence="4" key="1">
    <citation type="submission" date="2021-05" db="EMBL/GenBank/DDBJ databases">
        <authorList>
            <person name="Alioto T."/>
            <person name="Alioto T."/>
            <person name="Gomez Garrido J."/>
        </authorList>
    </citation>
    <scope>NUCLEOTIDE SEQUENCE</scope>
</reference>
<name>A0A8D8A1F0_CULPI</name>
<feature type="transmembrane region" description="Helical" evidence="1">
    <location>
        <begin position="159"/>
        <end position="179"/>
    </location>
</feature>
<dbReference type="Pfam" id="PF20146">
    <property type="entry name" value="NRF"/>
    <property type="match status" value="1"/>
</dbReference>
<accession>A0A8D8A1F0</accession>
<sequence>MSPLVLLTLLPLVLAQQRQDLCTAQLEEIVAASSAGEPWALAVLDSWGRWPSGQFSGNQFDLGAYDQCRRQSIFSDSVGRIEGRYCLVVVPRNSSENFVDVRGIGGVAVGMCFPKVCSEEQLSEPLLAIVNSSFNIAADYVGIKCEQEPDRPGAARTTAITVFAMIATLVIFSTVYDFVTRYFAQKREVLWTTFSLRRNWLQLTRVRPSTGSSESIECIHGIRVLAISWIMLWHSYSLTFLAPLINPYTLSDWRSSFHSAMITIGPISVDTFFMLSGLLTCWSLLKELDRNSKLNVPLLYLHRYLRLTPVFAALILFTVGFYQRIGDGPLWPVQQQFTTGNCEQYWWSALLYVQNYVNPNQLCIGHSWYLSVDMQLFLLSPLIIYPLWRWGPRVLIAVAVLILASMGCLLSVFLVNDLRASVAEASLLRDRLAYLPTHTRMGAWFVGLILGYVLHRIKRKPIQIPTIYATLGWLTSLAIMIACLVGAYGTNHPNSHQNGFLVDALYETGRHVLWACSVAWIIFACTTGYGGPINTLLSATYWQPFGKLSYCLYLLHLPMQVLLTGTQRTVRHFSDLEAIHAFGGDASLTVLASVGWTLLFEVPFANLDGSLRKVVRKKPASRTNEEFTSEERG</sequence>
<feature type="transmembrane region" description="Helical" evidence="1">
    <location>
        <begin position="435"/>
        <end position="454"/>
    </location>
</feature>
<protein>
    <submittedName>
        <fullName evidence="4">Nose resistant to fluoxetine protein 6</fullName>
    </submittedName>
</protein>
<feature type="signal peptide" evidence="2">
    <location>
        <begin position="1"/>
        <end position="15"/>
    </location>
</feature>
<dbReference type="InterPro" id="IPR052728">
    <property type="entry name" value="O2_lipid_transport_reg"/>
</dbReference>
<evidence type="ECO:0000313" key="4">
    <source>
        <dbReference type="EMBL" id="CAG6446748.1"/>
    </source>
</evidence>
<dbReference type="InterPro" id="IPR006621">
    <property type="entry name" value="Nose-resist-to-fluoxetine_N"/>
</dbReference>
<keyword evidence="2" id="KW-0732">Signal</keyword>
<feature type="transmembrane region" description="Helical" evidence="1">
    <location>
        <begin position="511"/>
        <end position="529"/>
    </location>
</feature>
<evidence type="ECO:0000256" key="1">
    <source>
        <dbReference type="SAM" id="Phobius"/>
    </source>
</evidence>
<feature type="transmembrane region" description="Helical" evidence="1">
    <location>
        <begin position="224"/>
        <end position="245"/>
    </location>
</feature>
<feature type="transmembrane region" description="Helical" evidence="1">
    <location>
        <begin position="466"/>
        <end position="491"/>
    </location>
</feature>